<organism evidence="10 11">
    <name type="scientific">Monoraphidium neglectum</name>
    <dbReference type="NCBI Taxonomy" id="145388"/>
    <lineage>
        <taxon>Eukaryota</taxon>
        <taxon>Viridiplantae</taxon>
        <taxon>Chlorophyta</taxon>
        <taxon>core chlorophytes</taxon>
        <taxon>Chlorophyceae</taxon>
        <taxon>CS clade</taxon>
        <taxon>Sphaeropleales</taxon>
        <taxon>Selenastraceae</taxon>
        <taxon>Monoraphidium</taxon>
    </lineage>
</organism>
<sequence length="498" mass="51431">MANPTVWVVVLGDFGRSPRMQYHAWSLADAGYDVRVLASPGSPPIQPLLDAPNVHLHYLPAPPSWVAALPTLLSLLAKAALQAALMLWAALAALPRPAAILMQNPPAIPVMAVLWLAALRHRAALVIDWHNLAYSILALKHGRRRWLVALARSYERLLGRCAAAHFTVTKAMRAFLRREFGVEAAVLYDRPPEMFKALSPGEKRAALSRLAPQLRAAAVGGGAVDGGGGGSKGAASATQQEAGDLVSCLGAGGAGGDAARLPAIVVSSTSWTPDEDFGILLDAAVAYDAAAAAAAEAAKAAAAAAPAAGVGASSSSAAAPSPAAGSFPDVLFVITGRGPQREEYLGKISRLQLRHCAFASVWLEPGDYPVLLGCADLGVCLHTSSSGLDLPMKVVDMFGAGLPVCAVRYECIGELIEDGVTGLLFDSPEQLSGQLQRLLRGFGAGGGAGELTQMRAAVARTHAGWRWRGNWEEVAAPVIAAACGSGADIAGLPVSAPV</sequence>
<dbReference type="Gene3D" id="3.40.50.2000">
    <property type="entry name" value="Glycogen Phosphorylase B"/>
    <property type="match status" value="2"/>
</dbReference>
<keyword evidence="7" id="KW-1133">Transmembrane helix</keyword>
<dbReference type="Pfam" id="PF13579">
    <property type="entry name" value="Glyco_trans_4_4"/>
    <property type="match status" value="1"/>
</dbReference>
<dbReference type="SUPFAM" id="SSF53756">
    <property type="entry name" value="UDP-Glycosyltransferase/glycogen phosphorylase"/>
    <property type="match status" value="2"/>
</dbReference>
<keyword evidence="6" id="KW-0256">Endoplasmic reticulum</keyword>
<evidence type="ECO:0000256" key="2">
    <source>
        <dbReference type="ARBA" id="ARBA00004922"/>
    </source>
</evidence>
<evidence type="ECO:0000313" key="11">
    <source>
        <dbReference type="Proteomes" id="UP000054498"/>
    </source>
</evidence>
<keyword evidence="11" id="KW-1185">Reference proteome</keyword>
<dbReference type="InterPro" id="IPR028098">
    <property type="entry name" value="Glyco_trans_4-like_N"/>
</dbReference>
<dbReference type="InterPro" id="IPR026051">
    <property type="entry name" value="ALG1-like"/>
</dbReference>
<evidence type="ECO:0000256" key="1">
    <source>
        <dbReference type="ARBA" id="ARBA00004389"/>
    </source>
</evidence>
<dbReference type="GeneID" id="25736214"/>
<dbReference type="AlphaFoldDB" id="A0A0D2NI56"/>
<comment type="subcellular location">
    <subcellularLocation>
        <location evidence="1">Endoplasmic reticulum membrane</location>
        <topology evidence="1">Single-pass membrane protein</topology>
    </subcellularLocation>
</comment>
<proteinExistence type="predicted"/>
<protein>
    <submittedName>
        <fullName evidence="10">Beta-1,4-mannosyltransferase</fullName>
        <ecNumber evidence="10">2.4.1.142</ecNumber>
    </submittedName>
</protein>
<dbReference type="PANTHER" id="PTHR13036">
    <property type="entry name" value="BETA1,4 MANNOSYLTRANSFERASE"/>
    <property type="match status" value="1"/>
</dbReference>
<dbReference type="GO" id="GO:0004578">
    <property type="term" value="F:chitobiosyldiphosphodolichol beta-mannosyltransferase activity"/>
    <property type="evidence" value="ECO:0007669"/>
    <property type="project" value="UniProtKB-EC"/>
</dbReference>
<evidence type="ECO:0000256" key="7">
    <source>
        <dbReference type="ARBA" id="ARBA00022989"/>
    </source>
</evidence>
<dbReference type="Pfam" id="PF13692">
    <property type="entry name" value="Glyco_trans_1_4"/>
    <property type="match status" value="1"/>
</dbReference>
<dbReference type="KEGG" id="mng:MNEG_3336"/>
<evidence type="ECO:0000256" key="4">
    <source>
        <dbReference type="ARBA" id="ARBA00022679"/>
    </source>
</evidence>
<keyword evidence="5" id="KW-0812">Transmembrane</keyword>
<evidence type="ECO:0000256" key="3">
    <source>
        <dbReference type="ARBA" id="ARBA00022676"/>
    </source>
</evidence>
<evidence type="ECO:0000256" key="6">
    <source>
        <dbReference type="ARBA" id="ARBA00022824"/>
    </source>
</evidence>
<dbReference type="EMBL" id="KK100635">
    <property type="protein sequence ID" value="KIZ04621.1"/>
    <property type="molecule type" value="Genomic_DNA"/>
</dbReference>
<dbReference type="RefSeq" id="XP_013903640.1">
    <property type="nucleotide sequence ID" value="XM_014048186.1"/>
</dbReference>
<keyword evidence="4 10" id="KW-0808">Transferase</keyword>
<evidence type="ECO:0000259" key="9">
    <source>
        <dbReference type="Pfam" id="PF13579"/>
    </source>
</evidence>
<dbReference type="OrthoDB" id="614844at2759"/>
<dbReference type="GO" id="GO:0005789">
    <property type="term" value="C:endoplasmic reticulum membrane"/>
    <property type="evidence" value="ECO:0007669"/>
    <property type="project" value="UniProtKB-SubCell"/>
</dbReference>
<name>A0A0D2NI56_9CHLO</name>
<dbReference type="PANTHER" id="PTHR13036:SF0">
    <property type="entry name" value="CHITOBIOSYLDIPHOSPHODOLICHOL BETA-MANNOSYLTRANSFERASE"/>
    <property type="match status" value="1"/>
</dbReference>
<keyword evidence="8" id="KW-0472">Membrane</keyword>
<feature type="domain" description="Glycosyltransferase subfamily 4-like N-terminal" evidence="9">
    <location>
        <begin position="25"/>
        <end position="185"/>
    </location>
</feature>
<evidence type="ECO:0000256" key="8">
    <source>
        <dbReference type="ARBA" id="ARBA00023136"/>
    </source>
</evidence>
<comment type="pathway">
    <text evidence="2">Protein modification; protein glycosylation.</text>
</comment>
<dbReference type="STRING" id="145388.A0A0D2NI56"/>
<keyword evidence="3 10" id="KW-0328">Glycosyltransferase</keyword>
<dbReference type="EC" id="2.4.1.142" evidence="10"/>
<evidence type="ECO:0000313" key="10">
    <source>
        <dbReference type="EMBL" id="KIZ04621.1"/>
    </source>
</evidence>
<accession>A0A0D2NI56</accession>
<evidence type="ECO:0000256" key="5">
    <source>
        <dbReference type="ARBA" id="ARBA00022692"/>
    </source>
</evidence>
<reference evidence="10 11" key="1">
    <citation type="journal article" date="2013" name="BMC Genomics">
        <title>Reconstruction of the lipid metabolism for the microalga Monoraphidium neglectum from its genome sequence reveals characteristics suitable for biofuel production.</title>
        <authorList>
            <person name="Bogen C."/>
            <person name="Al-Dilaimi A."/>
            <person name="Albersmeier A."/>
            <person name="Wichmann J."/>
            <person name="Grundmann M."/>
            <person name="Rupp O."/>
            <person name="Lauersen K.J."/>
            <person name="Blifernez-Klassen O."/>
            <person name="Kalinowski J."/>
            <person name="Goesmann A."/>
            <person name="Mussgnug J.H."/>
            <person name="Kruse O."/>
        </authorList>
    </citation>
    <scope>NUCLEOTIDE SEQUENCE [LARGE SCALE GENOMIC DNA]</scope>
    <source>
        <strain evidence="10 11">SAG 48.87</strain>
    </source>
</reference>
<gene>
    <name evidence="10" type="ORF">MNEG_3336</name>
</gene>
<dbReference type="Proteomes" id="UP000054498">
    <property type="component" value="Unassembled WGS sequence"/>
</dbReference>